<comment type="caution">
    <text evidence="2">The sequence shown here is derived from an EMBL/GenBank/DDBJ whole genome shotgun (WGS) entry which is preliminary data.</text>
</comment>
<protein>
    <submittedName>
        <fullName evidence="2">Uncharacterized protein</fullName>
    </submittedName>
</protein>
<evidence type="ECO:0000256" key="1">
    <source>
        <dbReference type="SAM" id="MobiDB-lite"/>
    </source>
</evidence>
<sequence>MTTQEKVVLEREIKSISKSQSDNANTVPPPITTTANNATTNTSSSSSSTQGSTSSRKPKDPMKWFLRLTGQENSSESKPTSIAGEIALYSSMAHKQNAIALKSERLSFWSKHGDELPLLKELASKYLTTPGTSVS</sequence>
<dbReference type="Proteomes" id="UP000681722">
    <property type="component" value="Unassembled WGS sequence"/>
</dbReference>
<feature type="compositionally biased region" description="Polar residues" evidence="1">
    <location>
        <begin position="70"/>
        <end position="80"/>
    </location>
</feature>
<evidence type="ECO:0000313" key="5">
    <source>
        <dbReference type="EMBL" id="CAF4207825.1"/>
    </source>
</evidence>
<dbReference type="SUPFAM" id="SSF53098">
    <property type="entry name" value="Ribonuclease H-like"/>
    <property type="match status" value="1"/>
</dbReference>
<reference evidence="2" key="1">
    <citation type="submission" date="2021-02" db="EMBL/GenBank/DDBJ databases">
        <authorList>
            <person name="Nowell W R."/>
        </authorList>
    </citation>
    <scope>NUCLEOTIDE SEQUENCE</scope>
</reference>
<dbReference type="Proteomes" id="UP000663829">
    <property type="component" value="Unassembled WGS sequence"/>
</dbReference>
<dbReference type="InterPro" id="IPR012337">
    <property type="entry name" value="RNaseH-like_sf"/>
</dbReference>
<feature type="compositionally biased region" description="Low complexity" evidence="1">
    <location>
        <begin position="32"/>
        <end position="55"/>
    </location>
</feature>
<evidence type="ECO:0000313" key="3">
    <source>
        <dbReference type="EMBL" id="CAF1400564.1"/>
    </source>
</evidence>
<evidence type="ECO:0000313" key="4">
    <source>
        <dbReference type="EMBL" id="CAF4000283.1"/>
    </source>
</evidence>
<dbReference type="EMBL" id="CAJNOK010026283">
    <property type="protein sequence ID" value="CAF1400564.1"/>
    <property type="molecule type" value="Genomic_DNA"/>
</dbReference>
<evidence type="ECO:0000313" key="2">
    <source>
        <dbReference type="EMBL" id="CAF1238001.1"/>
    </source>
</evidence>
<feature type="region of interest" description="Disordered" evidence="1">
    <location>
        <begin position="1"/>
        <end position="80"/>
    </location>
</feature>
<keyword evidence="6" id="KW-1185">Reference proteome</keyword>
<gene>
    <name evidence="2" type="ORF">GPM918_LOCUS25516</name>
    <name evidence="3" type="ORF">OVA965_LOCUS33022</name>
    <name evidence="4" type="ORF">SRO942_LOCUS25522</name>
    <name evidence="5" type="ORF">TMI583_LOCUS33894</name>
</gene>
<name>A0A814Z4V9_9BILA</name>
<dbReference type="EMBL" id="CAJOBA010048006">
    <property type="protein sequence ID" value="CAF4207825.1"/>
    <property type="molecule type" value="Genomic_DNA"/>
</dbReference>
<accession>A0A814Z4V9</accession>
<dbReference type="EMBL" id="CAJOBC010009937">
    <property type="protein sequence ID" value="CAF4000283.1"/>
    <property type="molecule type" value="Genomic_DNA"/>
</dbReference>
<evidence type="ECO:0000313" key="6">
    <source>
        <dbReference type="Proteomes" id="UP000663829"/>
    </source>
</evidence>
<organism evidence="2 6">
    <name type="scientific">Didymodactylos carnosus</name>
    <dbReference type="NCBI Taxonomy" id="1234261"/>
    <lineage>
        <taxon>Eukaryota</taxon>
        <taxon>Metazoa</taxon>
        <taxon>Spiralia</taxon>
        <taxon>Gnathifera</taxon>
        <taxon>Rotifera</taxon>
        <taxon>Eurotatoria</taxon>
        <taxon>Bdelloidea</taxon>
        <taxon>Philodinida</taxon>
        <taxon>Philodinidae</taxon>
        <taxon>Didymodactylos</taxon>
    </lineage>
</organism>
<dbReference type="EMBL" id="CAJNOQ010009932">
    <property type="protein sequence ID" value="CAF1238001.1"/>
    <property type="molecule type" value="Genomic_DNA"/>
</dbReference>
<dbReference type="AlphaFoldDB" id="A0A814Z4V9"/>
<proteinExistence type="predicted"/>
<dbReference type="Proteomes" id="UP000682733">
    <property type="component" value="Unassembled WGS sequence"/>
</dbReference>
<dbReference type="Proteomes" id="UP000677228">
    <property type="component" value="Unassembled WGS sequence"/>
</dbReference>